<feature type="transmembrane region" description="Helical" evidence="6">
    <location>
        <begin position="12"/>
        <end position="35"/>
    </location>
</feature>
<dbReference type="InterPro" id="IPR001123">
    <property type="entry name" value="LeuE-type"/>
</dbReference>
<dbReference type="RefSeq" id="WP_091427815.1">
    <property type="nucleotide sequence ID" value="NZ_FOJB01000001.1"/>
</dbReference>
<gene>
    <name evidence="7" type="ORF">SAMN05444851_0395</name>
</gene>
<evidence type="ECO:0000256" key="3">
    <source>
        <dbReference type="ARBA" id="ARBA00022692"/>
    </source>
</evidence>
<evidence type="ECO:0000256" key="5">
    <source>
        <dbReference type="ARBA" id="ARBA00023136"/>
    </source>
</evidence>
<accession>A0A1I0MYL1</accession>
<feature type="transmembrane region" description="Helical" evidence="6">
    <location>
        <begin position="184"/>
        <end position="205"/>
    </location>
</feature>
<keyword evidence="8" id="KW-1185">Reference proteome</keyword>
<reference evidence="7 8" key="1">
    <citation type="submission" date="2016-10" db="EMBL/GenBank/DDBJ databases">
        <authorList>
            <person name="de Groot N.N."/>
        </authorList>
    </citation>
    <scope>NUCLEOTIDE SEQUENCE [LARGE SCALE GENOMIC DNA]</scope>
    <source>
        <strain evidence="7 8">DSM 29439</strain>
    </source>
</reference>
<feature type="transmembrane region" description="Helical" evidence="6">
    <location>
        <begin position="111"/>
        <end position="130"/>
    </location>
</feature>
<keyword evidence="4 6" id="KW-1133">Transmembrane helix</keyword>
<keyword evidence="5 6" id="KW-0472">Membrane</keyword>
<dbReference type="EMBL" id="FOJB01000001">
    <property type="protein sequence ID" value="SEV93188.1"/>
    <property type="molecule type" value="Genomic_DNA"/>
</dbReference>
<evidence type="ECO:0000313" key="7">
    <source>
        <dbReference type="EMBL" id="SEV93188.1"/>
    </source>
</evidence>
<evidence type="ECO:0000256" key="6">
    <source>
        <dbReference type="SAM" id="Phobius"/>
    </source>
</evidence>
<dbReference type="STRING" id="1173584.SAMN05444851_0395"/>
<evidence type="ECO:0000256" key="1">
    <source>
        <dbReference type="ARBA" id="ARBA00004651"/>
    </source>
</evidence>
<feature type="transmembrane region" description="Helical" evidence="6">
    <location>
        <begin position="150"/>
        <end position="172"/>
    </location>
</feature>
<feature type="transmembrane region" description="Helical" evidence="6">
    <location>
        <begin position="42"/>
        <end position="66"/>
    </location>
</feature>
<dbReference type="GO" id="GO:0015171">
    <property type="term" value="F:amino acid transmembrane transporter activity"/>
    <property type="evidence" value="ECO:0007669"/>
    <property type="project" value="TreeGrafter"/>
</dbReference>
<comment type="subcellular location">
    <subcellularLocation>
        <location evidence="1">Cell membrane</location>
        <topology evidence="1">Multi-pass membrane protein</topology>
    </subcellularLocation>
</comment>
<dbReference type="Proteomes" id="UP000199650">
    <property type="component" value="Unassembled WGS sequence"/>
</dbReference>
<sequence>MTITALELGFYVIGLFILFLTPGPVWVALVARVLAGGFAQAWPLAMGVAIGDIFWSVLAALGMGWVASSFGGAMLVLKIVAALFFIWLGVTIIRSADHKISKDRKLTRPGIWAGFVAGLIVILANPKAILFYMGVLPGFFDLSRLTAADIVAIGIASFIVPLIGNLGMAFFIDRARKLLSSPTSLRRMNVAAGSMLILVGIIIPFT</sequence>
<evidence type="ECO:0000313" key="8">
    <source>
        <dbReference type="Proteomes" id="UP000199650"/>
    </source>
</evidence>
<dbReference type="PANTHER" id="PTHR30086:SF20">
    <property type="entry name" value="ARGININE EXPORTER PROTEIN ARGO-RELATED"/>
    <property type="match status" value="1"/>
</dbReference>
<proteinExistence type="predicted"/>
<dbReference type="GO" id="GO:0005886">
    <property type="term" value="C:plasma membrane"/>
    <property type="evidence" value="ECO:0007669"/>
    <property type="project" value="UniProtKB-SubCell"/>
</dbReference>
<feature type="transmembrane region" description="Helical" evidence="6">
    <location>
        <begin position="72"/>
        <end position="90"/>
    </location>
</feature>
<protein>
    <submittedName>
        <fullName evidence="7">Threonine/homoserine/homoserine lactone efflux protein</fullName>
    </submittedName>
</protein>
<organism evidence="7 8">
    <name type="scientific">Aliiroseovarius sediminilitoris</name>
    <dbReference type="NCBI Taxonomy" id="1173584"/>
    <lineage>
        <taxon>Bacteria</taxon>
        <taxon>Pseudomonadati</taxon>
        <taxon>Pseudomonadota</taxon>
        <taxon>Alphaproteobacteria</taxon>
        <taxon>Rhodobacterales</taxon>
        <taxon>Paracoccaceae</taxon>
        <taxon>Aliiroseovarius</taxon>
    </lineage>
</organism>
<name>A0A1I0MYL1_9RHOB</name>
<keyword evidence="3 6" id="KW-0812">Transmembrane</keyword>
<dbReference type="OrthoDB" id="9804822at2"/>
<dbReference type="PANTHER" id="PTHR30086">
    <property type="entry name" value="ARGININE EXPORTER PROTEIN ARGO"/>
    <property type="match status" value="1"/>
</dbReference>
<evidence type="ECO:0000256" key="2">
    <source>
        <dbReference type="ARBA" id="ARBA00022475"/>
    </source>
</evidence>
<dbReference type="Pfam" id="PF01810">
    <property type="entry name" value="LysE"/>
    <property type="match status" value="1"/>
</dbReference>
<evidence type="ECO:0000256" key="4">
    <source>
        <dbReference type="ARBA" id="ARBA00022989"/>
    </source>
</evidence>
<keyword evidence="2" id="KW-1003">Cell membrane</keyword>
<dbReference type="AlphaFoldDB" id="A0A1I0MYL1"/>